<accession>A0AAV4URU3</accession>
<keyword evidence="2" id="KW-1185">Reference proteome</keyword>
<sequence>MPTEAIVLPDALHSFLDIAVGFSFESHTFHFRRTLRQRIGFISVSTHRIEIPFHFKRGLWLQAPLFNDQGQSDRVPQIAIILICPVSAPWHVSCLVHPTCGECLLKDTYYKLSA</sequence>
<dbReference type="EMBL" id="BPLR01013349">
    <property type="protein sequence ID" value="GIY60606.1"/>
    <property type="molecule type" value="Genomic_DNA"/>
</dbReference>
<dbReference type="Proteomes" id="UP001054945">
    <property type="component" value="Unassembled WGS sequence"/>
</dbReference>
<dbReference type="AlphaFoldDB" id="A0AAV4URU3"/>
<protein>
    <submittedName>
        <fullName evidence="1">Uncharacterized protein</fullName>
    </submittedName>
</protein>
<organism evidence="1 2">
    <name type="scientific">Caerostris extrusa</name>
    <name type="common">Bark spider</name>
    <name type="synonym">Caerostris bankana</name>
    <dbReference type="NCBI Taxonomy" id="172846"/>
    <lineage>
        <taxon>Eukaryota</taxon>
        <taxon>Metazoa</taxon>
        <taxon>Ecdysozoa</taxon>
        <taxon>Arthropoda</taxon>
        <taxon>Chelicerata</taxon>
        <taxon>Arachnida</taxon>
        <taxon>Araneae</taxon>
        <taxon>Araneomorphae</taxon>
        <taxon>Entelegynae</taxon>
        <taxon>Araneoidea</taxon>
        <taxon>Araneidae</taxon>
        <taxon>Caerostris</taxon>
    </lineage>
</organism>
<comment type="caution">
    <text evidence="1">The sequence shown here is derived from an EMBL/GenBank/DDBJ whole genome shotgun (WGS) entry which is preliminary data.</text>
</comment>
<reference evidence="1 2" key="1">
    <citation type="submission" date="2021-06" db="EMBL/GenBank/DDBJ databases">
        <title>Caerostris extrusa draft genome.</title>
        <authorList>
            <person name="Kono N."/>
            <person name="Arakawa K."/>
        </authorList>
    </citation>
    <scope>NUCLEOTIDE SEQUENCE [LARGE SCALE GENOMIC DNA]</scope>
</reference>
<proteinExistence type="predicted"/>
<name>A0AAV4URU3_CAEEX</name>
<evidence type="ECO:0000313" key="1">
    <source>
        <dbReference type="EMBL" id="GIY60606.1"/>
    </source>
</evidence>
<gene>
    <name evidence="1" type="ORF">CEXT_662481</name>
</gene>
<evidence type="ECO:0000313" key="2">
    <source>
        <dbReference type="Proteomes" id="UP001054945"/>
    </source>
</evidence>